<dbReference type="Proteomes" id="UP000799439">
    <property type="component" value="Unassembled WGS sequence"/>
</dbReference>
<feature type="transmembrane region" description="Helical" evidence="6">
    <location>
        <begin position="287"/>
        <end position="311"/>
    </location>
</feature>
<dbReference type="Pfam" id="PF07690">
    <property type="entry name" value="MFS_1"/>
    <property type="match status" value="1"/>
</dbReference>
<dbReference type="PANTHER" id="PTHR23502">
    <property type="entry name" value="MAJOR FACILITATOR SUPERFAMILY"/>
    <property type="match status" value="1"/>
</dbReference>
<feature type="region of interest" description="Disordered" evidence="5">
    <location>
        <begin position="1"/>
        <end position="121"/>
    </location>
</feature>
<evidence type="ECO:0000256" key="4">
    <source>
        <dbReference type="ARBA" id="ARBA00023136"/>
    </source>
</evidence>
<comment type="subcellular location">
    <subcellularLocation>
        <location evidence="1">Membrane</location>
        <topology evidence="1">Multi-pass membrane protein</topology>
    </subcellularLocation>
</comment>
<feature type="transmembrane region" description="Helical" evidence="6">
    <location>
        <begin position="323"/>
        <end position="342"/>
    </location>
</feature>
<feature type="transmembrane region" description="Helical" evidence="6">
    <location>
        <begin position="826"/>
        <end position="850"/>
    </location>
</feature>
<evidence type="ECO:0000256" key="5">
    <source>
        <dbReference type="SAM" id="MobiDB-lite"/>
    </source>
</evidence>
<dbReference type="Gene3D" id="1.20.1250.20">
    <property type="entry name" value="MFS general substrate transporter like domains"/>
    <property type="match status" value="1"/>
</dbReference>
<dbReference type="OrthoDB" id="3066029at2759"/>
<feature type="transmembrane region" description="Helical" evidence="6">
    <location>
        <begin position="801"/>
        <end position="820"/>
    </location>
</feature>
<dbReference type="EMBL" id="ML996091">
    <property type="protein sequence ID" value="KAF2149219.1"/>
    <property type="molecule type" value="Genomic_DNA"/>
</dbReference>
<feature type="compositionally biased region" description="Basic and acidic residues" evidence="5">
    <location>
        <begin position="560"/>
        <end position="569"/>
    </location>
</feature>
<evidence type="ECO:0000313" key="7">
    <source>
        <dbReference type="EMBL" id="KAF2149219.1"/>
    </source>
</evidence>
<evidence type="ECO:0000256" key="3">
    <source>
        <dbReference type="ARBA" id="ARBA00022989"/>
    </source>
</evidence>
<dbReference type="SUPFAM" id="SSF103473">
    <property type="entry name" value="MFS general substrate transporter"/>
    <property type="match status" value="2"/>
</dbReference>
<feature type="transmembrane region" description="Helical" evidence="6">
    <location>
        <begin position="736"/>
        <end position="757"/>
    </location>
</feature>
<evidence type="ECO:0000313" key="8">
    <source>
        <dbReference type="Proteomes" id="UP000799439"/>
    </source>
</evidence>
<keyword evidence="2 6" id="KW-0812">Transmembrane</keyword>
<feature type="region of interest" description="Disordered" evidence="5">
    <location>
        <begin position="538"/>
        <end position="592"/>
    </location>
</feature>
<name>A0A9P4MGR5_9PEZI</name>
<dbReference type="GO" id="GO:0005886">
    <property type="term" value="C:plasma membrane"/>
    <property type="evidence" value="ECO:0007669"/>
    <property type="project" value="UniProtKB-SubCell"/>
</dbReference>
<feature type="region of interest" description="Disordered" evidence="5">
    <location>
        <begin position="861"/>
        <end position="883"/>
    </location>
</feature>
<gene>
    <name evidence="7" type="ORF">K461DRAFT_270842</name>
</gene>
<keyword evidence="3 6" id="KW-1133">Transmembrane helix</keyword>
<feature type="region of interest" description="Disordered" evidence="5">
    <location>
        <begin position="692"/>
        <end position="727"/>
    </location>
</feature>
<evidence type="ECO:0000256" key="1">
    <source>
        <dbReference type="ARBA" id="ARBA00004141"/>
    </source>
</evidence>
<accession>A0A9P4MGR5</accession>
<feature type="transmembrane region" description="Helical" evidence="6">
    <location>
        <begin position="265"/>
        <end position="281"/>
    </location>
</feature>
<evidence type="ECO:0000256" key="6">
    <source>
        <dbReference type="SAM" id="Phobius"/>
    </source>
</evidence>
<dbReference type="AlphaFoldDB" id="A0A9P4MGR5"/>
<dbReference type="GO" id="GO:0022857">
    <property type="term" value="F:transmembrane transporter activity"/>
    <property type="evidence" value="ECO:0007669"/>
    <property type="project" value="InterPro"/>
</dbReference>
<feature type="compositionally biased region" description="Pro residues" evidence="5">
    <location>
        <begin position="699"/>
        <end position="718"/>
    </location>
</feature>
<dbReference type="InterPro" id="IPR036259">
    <property type="entry name" value="MFS_trans_sf"/>
</dbReference>
<evidence type="ECO:0000256" key="2">
    <source>
        <dbReference type="ARBA" id="ARBA00022692"/>
    </source>
</evidence>
<protein>
    <submittedName>
        <fullName evidence="7">MFS general substrate transporter</fullName>
    </submittedName>
</protein>
<feature type="transmembrane region" description="Helical" evidence="6">
    <location>
        <begin position="763"/>
        <end position="789"/>
    </location>
</feature>
<proteinExistence type="predicted"/>
<feature type="compositionally biased region" description="Basic and acidic residues" evidence="5">
    <location>
        <begin position="73"/>
        <end position="83"/>
    </location>
</feature>
<dbReference type="InterPro" id="IPR011701">
    <property type="entry name" value="MFS"/>
</dbReference>
<feature type="transmembrane region" description="Helical" evidence="6">
    <location>
        <begin position="354"/>
        <end position="374"/>
    </location>
</feature>
<comment type="caution">
    <text evidence="7">The sequence shown here is derived from an EMBL/GenBank/DDBJ whole genome shotgun (WGS) entry which is preliminary data.</text>
</comment>
<feature type="transmembrane region" description="Helical" evidence="6">
    <location>
        <begin position="424"/>
        <end position="450"/>
    </location>
</feature>
<dbReference type="PANTHER" id="PTHR23502:SF38">
    <property type="entry name" value="POLYAMINE TRANSPORTER 4"/>
    <property type="match status" value="1"/>
</dbReference>
<organism evidence="7 8">
    <name type="scientific">Myriangium duriaei CBS 260.36</name>
    <dbReference type="NCBI Taxonomy" id="1168546"/>
    <lineage>
        <taxon>Eukaryota</taxon>
        <taxon>Fungi</taxon>
        <taxon>Dikarya</taxon>
        <taxon>Ascomycota</taxon>
        <taxon>Pezizomycotina</taxon>
        <taxon>Dothideomycetes</taxon>
        <taxon>Dothideomycetidae</taxon>
        <taxon>Myriangiales</taxon>
        <taxon>Myriangiaceae</taxon>
        <taxon>Myriangium</taxon>
    </lineage>
</organism>
<reference evidence="7" key="1">
    <citation type="journal article" date="2020" name="Stud. Mycol.">
        <title>101 Dothideomycetes genomes: a test case for predicting lifestyles and emergence of pathogens.</title>
        <authorList>
            <person name="Haridas S."/>
            <person name="Albert R."/>
            <person name="Binder M."/>
            <person name="Bloem J."/>
            <person name="Labutti K."/>
            <person name="Salamov A."/>
            <person name="Andreopoulos B."/>
            <person name="Baker S."/>
            <person name="Barry K."/>
            <person name="Bills G."/>
            <person name="Bluhm B."/>
            <person name="Cannon C."/>
            <person name="Castanera R."/>
            <person name="Culley D."/>
            <person name="Daum C."/>
            <person name="Ezra D."/>
            <person name="Gonzalez J."/>
            <person name="Henrissat B."/>
            <person name="Kuo A."/>
            <person name="Liang C."/>
            <person name="Lipzen A."/>
            <person name="Lutzoni F."/>
            <person name="Magnuson J."/>
            <person name="Mondo S."/>
            <person name="Nolan M."/>
            <person name="Ohm R."/>
            <person name="Pangilinan J."/>
            <person name="Park H.-J."/>
            <person name="Ramirez L."/>
            <person name="Alfaro M."/>
            <person name="Sun H."/>
            <person name="Tritt A."/>
            <person name="Yoshinaga Y."/>
            <person name="Zwiers L.-H."/>
            <person name="Turgeon B."/>
            <person name="Goodwin S."/>
            <person name="Spatafora J."/>
            <person name="Crous P."/>
            <person name="Grigoriev I."/>
        </authorList>
    </citation>
    <scope>NUCLEOTIDE SEQUENCE</scope>
    <source>
        <strain evidence="7">CBS 260.36</strain>
    </source>
</reference>
<feature type="transmembrane region" description="Helical" evidence="6">
    <location>
        <begin position="233"/>
        <end position="253"/>
    </location>
</feature>
<feature type="transmembrane region" description="Helical" evidence="6">
    <location>
        <begin position="199"/>
        <end position="221"/>
    </location>
</feature>
<keyword evidence="8" id="KW-1185">Reference proteome</keyword>
<sequence length="883" mass="96738">MSNRQSTGGSGERNKRWSLPSLQPLEEGTKQDRPAPRQHTLNQNKANRGSISGTSYGKSDFGVQLQPGGSGSSDRRQSNSDRRQSRRISRISKLSDVSEVESERTRSRHMSNLDDDMPGNRRMSRRISVADHLVEQDQRRMSRKMSMMSTANSILNGTKVSMMNRTLEWQQNPETLQKEVPWSENLQKPSNWIQQKKKLNTAVASALVFCYTVTISVYAPAPAAQVGKLSSSSILTIIPYSAYALGFAFGPAIATPLETAYGRKIVFFAQLPFFALLMIGSSVSKSIIALAVTRFLSALCLSPGLWLSIYIMSEVWIGTCETILPAVYVTCLVLGFAAGPVVGDVVVQYESWRWSGYIPLFLVIVLLFTTVAMSESQEDAIKRKDKTSDELAVEAHERRKLRREQGKQPSRLVIRGNMMFKRPIMLLLGAPALSMASLYLAYTLAMLMTLPMLTAPAFGTVYKFSHQNRGITFTAVAGGMLVALGLIALADRYIHQPRVSQWELDLEAENEKQLAVVGRGGNSHASWRKGLAVTTRNLGLRNSTHSMDSTMRSNSNASSHRSEQSERSEPGSINSMGSNGREMTAREKRKSRLQAFSERNINIAIAVTRFLNSQPENADRKIIVERVMVLLKNTESFTTISNSLAQLGLTFEEALLAKVIADSLSKEKGSSDIGLARSRSLHRLAAQAALMGGSDDPVSEPPPPASEPPTGPLPPSPADVPSGPEFPMGPPPEWRWLPSLLASVLFPAGLLMIAWTMRKPLPWIVPVVGLAVVGLSSCMIAYSAMAYMWELYWDQVESANARAGSFMMTFVLGAALPLVARPMVNALGFDIGLTIFAAVAALLGVVPWIIAFKGESLRPLDASRTPSDDQGRGPVEVIQEKSG</sequence>
<feature type="compositionally biased region" description="Polar residues" evidence="5">
    <location>
        <begin position="538"/>
        <end position="557"/>
    </location>
</feature>
<keyword evidence="4 6" id="KW-0472">Membrane</keyword>
<feature type="transmembrane region" description="Helical" evidence="6">
    <location>
        <begin position="470"/>
        <end position="490"/>
    </location>
</feature>
<feature type="compositionally biased region" description="Polar residues" evidence="5">
    <location>
        <begin position="39"/>
        <end position="57"/>
    </location>
</feature>